<dbReference type="PANTHER" id="PTHR33077:SF90">
    <property type="entry name" value="PROTEIN TIFY 7"/>
    <property type="match status" value="1"/>
</dbReference>
<dbReference type="InterPro" id="IPR040390">
    <property type="entry name" value="TIFY/JAZ"/>
</dbReference>
<feature type="compositionally biased region" description="Polar residues" evidence="5">
    <location>
        <begin position="275"/>
        <end position="311"/>
    </location>
</feature>
<keyword evidence="4" id="KW-0539">Nucleus</keyword>
<organism evidence="7">
    <name type="scientific">Anthurium amnicola</name>
    <dbReference type="NCBI Taxonomy" id="1678845"/>
    <lineage>
        <taxon>Eukaryota</taxon>
        <taxon>Viridiplantae</taxon>
        <taxon>Streptophyta</taxon>
        <taxon>Embryophyta</taxon>
        <taxon>Tracheophyta</taxon>
        <taxon>Spermatophyta</taxon>
        <taxon>Magnoliopsida</taxon>
        <taxon>Liliopsida</taxon>
        <taxon>Araceae</taxon>
        <taxon>Pothoideae</taxon>
        <taxon>Potheae</taxon>
        <taxon>Anthurium</taxon>
    </lineage>
</organism>
<dbReference type="PROSITE" id="PS51320">
    <property type="entry name" value="TIFY"/>
    <property type="match status" value="1"/>
</dbReference>
<feature type="region of interest" description="Disordered" evidence="5">
    <location>
        <begin position="257"/>
        <end position="329"/>
    </location>
</feature>
<evidence type="ECO:0000256" key="1">
    <source>
        <dbReference type="ARBA" id="ARBA00008614"/>
    </source>
</evidence>
<protein>
    <recommendedName>
        <fullName evidence="4">Protein TIFY</fullName>
    </recommendedName>
    <alternativeName>
        <fullName evidence="4">Jasmonate ZIM domain-containing protein</fullName>
    </alternativeName>
</protein>
<feature type="region of interest" description="Disordered" evidence="5">
    <location>
        <begin position="357"/>
        <end position="391"/>
    </location>
</feature>
<gene>
    <name evidence="7" type="primary">TIFY6B_8</name>
    <name evidence="7" type="ORF">g.89620</name>
</gene>
<reference evidence="7" key="1">
    <citation type="submission" date="2015-07" db="EMBL/GenBank/DDBJ databases">
        <title>Transcriptome Assembly of Anthurium amnicola.</title>
        <authorList>
            <person name="Suzuki J."/>
        </authorList>
    </citation>
    <scope>NUCLEOTIDE SEQUENCE</scope>
</reference>
<comment type="domain">
    <text evidence="4">The jas domain is required for interaction with COI1.</text>
</comment>
<dbReference type="InterPro" id="IPR018467">
    <property type="entry name" value="CCT_CS"/>
</dbReference>
<feature type="region of interest" description="Disordered" evidence="5">
    <location>
        <begin position="1"/>
        <end position="21"/>
    </location>
</feature>
<accession>A0A1D1YTL2</accession>
<feature type="domain" description="Tify" evidence="6">
    <location>
        <begin position="190"/>
        <end position="225"/>
    </location>
</feature>
<dbReference type="GO" id="GO:0009611">
    <property type="term" value="P:response to wounding"/>
    <property type="evidence" value="ECO:0007669"/>
    <property type="project" value="UniProtKB-UniRule"/>
</dbReference>
<feature type="region of interest" description="Disordered" evidence="5">
    <location>
        <begin position="399"/>
        <end position="418"/>
    </location>
</feature>
<evidence type="ECO:0000259" key="6">
    <source>
        <dbReference type="PROSITE" id="PS51320"/>
    </source>
</evidence>
<keyword evidence="3" id="KW-0832">Ubl conjugation</keyword>
<keyword evidence="2 4" id="KW-1184">Jasmonic acid signaling pathway</keyword>
<dbReference type="Pfam" id="PF06200">
    <property type="entry name" value="tify"/>
    <property type="match status" value="1"/>
</dbReference>
<feature type="region of interest" description="Disordered" evidence="5">
    <location>
        <begin position="139"/>
        <end position="158"/>
    </location>
</feature>
<dbReference type="GO" id="GO:2000022">
    <property type="term" value="P:regulation of jasmonic acid mediated signaling pathway"/>
    <property type="evidence" value="ECO:0007669"/>
    <property type="project" value="UniProtKB-UniRule"/>
</dbReference>
<evidence type="ECO:0000256" key="5">
    <source>
        <dbReference type="SAM" id="MobiDB-lite"/>
    </source>
</evidence>
<feature type="compositionally biased region" description="Low complexity" evidence="5">
    <location>
        <begin position="257"/>
        <end position="274"/>
    </location>
</feature>
<evidence type="ECO:0000256" key="3">
    <source>
        <dbReference type="ARBA" id="ARBA00022843"/>
    </source>
</evidence>
<dbReference type="SMART" id="SM00979">
    <property type="entry name" value="TIFY"/>
    <property type="match status" value="1"/>
</dbReference>
<comment type="subcellular location">
    <subcellularLocation>
        <location evidence="4">Nucleus</location>
    </subcellularLocation>
</comment>
<feature type="compositionally biased region" description="Polar residues" evidence="5">
    <location>
        <begin position="368"/>
        <end position="391"/>
    </location>
</feature>
<sequence>MERDFLGIGGNAGKDSADKEDAGRSAVQWPFSIMPSAKAEFMNFQAAQEERSKNIVLDHFSSIGLHPVSAVDAFTSNHISPSVVGQKHLVMDRQGIPQFQLPGYAARAADPFSTSAANHPSEVRAFPVVSHNSFPSRTSSPFFRESGSTNGSTTAATSLKPQHLFGPTVASSGVGSMTESCALRNIIKPSSGATSRLTIFYAGTVNVYDDVPLEKAQAIMFLAGNVSNANSNVGNVTVQAPVAATNKVSGIETTKMKQTQNMNQTQTQKNATQACSTQSSPISTASHSGAPSGNGSNATDDLTGAKSTRSLVPTGPQEPPKATVTVAGSASSATLASRAVPQARKASLARFLEKRKERVTSAAPYPTPQKTPECSSGLDGQSVTAGASPSSCMQQSWCLSTHKNSSDSSNSLSTKLEI</sequence>
<dbReference type="GO" id="GO:0005634">
    <property type="term" value="C:nucleus"/>
    <property type="evidence" value="ECO:0007669"/>
    <property type="project" value="UniProtKB-SubCell"/>
</dbReference>
<evidence type="ECO:0000256" key="2">
    <source>
        <dbReference type="ARBA" id="ARBA00022819"/>
    </source>
</evidence>
<proteinExistence type="inferred from homology"/>
<dbReference type="GO" id="GO:0031347">
    <property type="term" value="P:regulation of defense response"/>
    <property type="evidence" value="ECO:0007669"/>
    <property type="project" value="UniProtKB-UniRule"/>
</dbReference>
<dbReference type="PANTHER" id="PTHR33077">
    <property type="entry name" value="PROTEIN TIFY 4A-RELATED-RELATED"/>
    <property type="match status" value="1"/>
</dbReference>
<dbReference type="EMBL" id="GDJX01009974">
    <property type="protein sequence ID" value="JAT57962.1"/>
    <property type="molecule type" value="Transcribed_RNA"/>
</dbReference>
<dbReference type="InterPro" id="IPR010399">
    <property type="entry name" value="Tify_dom"/>
</dbReference>
<evidence type="ECO:0000313" key="7">
    <source>
        <dbReference type="EMBL" id="JAT57962.1"/>
    </source>
</evidence>
<comment type="similarity">
    <text evidence="1 4">Belongs to the TIFY/JAZ family.</text>
</comment>
<dbReference type="Pfam" id="PF09425">
    <property type="entry name" value="Jas_motif"/>
    <property type="match status" value="1"/>
</dbReference>
<evidence type="ECO:0000256" key="4">
    <source>
        <dbReference type="RuleBase" id="RU369065"/>
    </source>
</evidence>
<dbReference type="AlphaFoldDB" id="A0A1D1YTL2"/>
<comment type="function">
    <text evidence="4">Repressor of jasmonate responses.</text>
</comment>
<name>A0A1D1YTL2_9ARAE</name>